<dbReference type="InterPro" id="IPR001101">
    <property type="entry name" value="Plectin_repeat"/>
</dbReference>
<gene>
    <name evidence="2" type="ORF">DGYR_LOCUS12297</name>
</gene>
<evidence type="ECO:0000313" key="3">
    <source>
        <dbReference type="Proteomes" id="UP000549394"/>
    </source>
</evidence>
<proteinExistence type="predicted"/>
<reference evidence="2 3" key="1">
    <citation type="submission" date="2020-08" db="EMBL/GenBank/DDBJ databases">
        <authorList>
            <person name="Hejnol A."/>
        </authorList>
    </citation>
    <scope>NUCLEOTIDE SEQUENCE [LARGE SCALE GENOMIC DNA]</scope>
</reference>
<dbReference type="GO" id="GO:0005856">
    <property type="term" value="C:cytoskeleton"/>
    <property type="evidence" value="ECO:0007669"/>
    <property type="project" value="InterPro"/>
</dbReference>
<dbReference type="EMBL" id="CAJFCJ010000023">
    <property type="protein sequence ID" value="CAD5124813.1"/>
    <property type="molecule type" value="Genomic_DNA"/>
</dbReference>
<dbReference type="SMART" id="SM00250">
    <property type="entry name" value="PLEC"/>
    <property type="match status" value="2"/>
</dbReference>
<dbReference type="AlphaFoldDB" id="A0A7I8W9N0"/>
<evidence type="ECO:0000256" key="1">
    <source>
        <dbReference type="SAM" id="MobiDB-lite"/>
    </source>
</evidence>
<evidence type="ECO:0000313" key="2">
    <source>
        <dbReference type="EMBL" id="CAD5124813.1"/>
    </source>
</evidence>
<feature type="region of interest" description="Disordered" evidence="1">
    <location>
        <begin position="348"/>
        <end position="374"/>
    </location>
</feature>
<dbReference type="Proteomes" id="UP000549394">
    <property type="component" value="Unassembled WGS sequence"/>
</dbReference>
<dbReference type="InterPro" id="IPR035915">
    <property type="entry name" value="Plakin_repeat_sf"/>
</dbReference>
<dbReference type="SUPFAM" id="SSF75399">
    <property type="entry name" value="Plakin repeat"/>
    <property type="match status" value="1"/>
</dbReference>
<keyword evidence="3" id="KW-1185">Reference proteome</keyword>
<comment type="caution">
    <text evidence="2">The sequence shown here is derived from an EMBL/GenBank/DDBJ whole genome shotgun (WGS) entry which is preliminary data.</text>
</comment>
<protein>
    <submittedName>
        <fullName evidence="2">DgyrCDS13075</fullName>
    </submittedName>
</protein>
<dbReference type="Gene3D" id="3.90.1290.10">
    <property type="entry name" value="Plakin repeat"/>
    <property type="match status" value="1"/>
</dbReference>
<organism evidence="2 3">
    <name type="scientific">Dimorphilus gyrociliatus</name>
    <dbReference type="NCBI Taxonomy" id="2664684"/>
    <lineage>
        <taxon>Eukaryota</taxon>
        <taxon>Metazoa</taxon>
        <taxon>Spiralia</taxon>
        <taxon>Lophotrochozoa</taxon>
        <taxon>Annelida</taxon>
        <taxon>Polychaeta</taxon>
        <taxon>Polychaeta incertae sedis</taxon>
        <taxon>Dinophilidae</taxon>
        <taxon>Dimorphilus</taxon>
    </lineage>
</organism>
<dbReference type="OrthoDB" id="18740at2759"/>
<name>A0A7I8W9N0_9ANNE</name>
<accession>A0A7I8W9N0</accession>
<sequence length="632" mass="71066">MEGRLLCNLSLGEKKCRPGDRLAVIDNRSVNWIVKLEKFDGSVAEVPSLMIQLVGMDDDARGRCLSIRKKFEKLWTKSVIEWSRLFLRYLNGANVESSTREDKQRHLEFIRVAKNEIGLVENGEEFHEIFDRLNKAVRGDKKFSDLDELNRILTTFKAFISQWKVYAGELDKLPEEEKNLIESPKIEYVIEDPIEQNLNGSYITTQTKLEENRQTVTRKTIYCEIDPNNFDNPISDQSTQNNHSASKLKVDLSDSSQLNHPASLKAHNLKDFEPEEEIAQLSTSTISSNCTPDSFRQNANANNKEATLENSDKPLCKAYTTNGDRGLSVLYLDEVDDSIGKVSEEDKVPYQTSTSEKNEIKIGQSNKNTAKRAREEGIKKKNLQFGQLQQEDIKNDSTSSLSIVGAETTIGSIEPVKTLSTAVVAETNQLVSAEQEETSKFVITAVIHPSTRRRIDLQQAVKEGIIRSDRGVYIDRIKGKEIPIAEAMNNGLIIVENVTKELGREKYHDMGLITIQDGKGQSMTFAIRSIVDEKLNKKIPFTEAINKGLLNKETGVYLLNKSNQELELPEAVKKGYVKAQVIDNPSSLDGIHPHNVVVVEKVSAIKKKMLKPMAVVNSMKKSAEEGSNKKEH</sequence>